<name>A0A8X6ITL4_NEPPI</name>
<keyword evidence="2" id="KW-1185">Reference proteome</keyword>
<accession>A0A8X6ITL4</accession>
<comment type="caution">
    <text evidence="1">The sequence shown here is derived from an EMBL/GenBank/DDBJ whole genome shotgun (WGS) entry which is preliminary data.</text>
</comment>
<evidence type="ECO:0000313" key="1">
    <source>
        <dbReference type="EMBL" id="GFS58892.1"/>
    </source>
</evidence>
<gene>
    <name evidence="1" type="ORF">NPIL_211501</name>
</gene>
<sequence length="95" mass="10895">MNYLTLQYETCFRPGVKLAPFTECQIDTGDVLPGATTPYRLSPSRKVYTNKRYRKAIQFQLGDKVWAALHPLSSAARQKTAKSMPKRDRQYIVVI</sequence>
<dbReference type="EMBL" id="BMAW01047059">
    <property type="protein sequence ID" value="GFS58892.1"/>
    <property type="molecule type" value="Genomic_DNA"/>
</dbReference>
<evidence type="ECO:0000313" key="2">
    <source>
        <dbReference type="Proteomes" id="UP000887013"/>
    </source>
</evidence>
<dbReference type="AlphaFoldDB" id="A0A8X6ITL4"/>
<dbReference type="Proteomes" id="UP000887013">
    <property type="component" value="Unassembled WGS sequence"/>
</dbReference>
<organism evidence="1 2">
    <name type="scientific">Nephila pilipes</name>
    <name type="common">Giant wood spider</name>
    <name type="synonym">Nephila maculata</name>
    <dbReference type="NCBI Taxonomy" id="299642"/>
    <lineage>
        <taxon>Eukaryota</taxon>
        <taxon>Metazoa</taxon>
        <taxon>Ecdysozoa</taxon>
        <taxon>Arthropoda</taxon>
        <taxon>Chelicerata</taxon>
        <taxon>Arachnida</taxon>
        <taxon>Araneae</taxon>
        <taxon>Araneomorphae</taxon>
        <taxon>Entelegynae</taxon>
        <taxon>Araneoidea</taxon>
        <taxon>Nephilidae</taxon>
        <taxon>Nephila</taxon>
    </lineage>
</organism>
<protein>
    <submittedName>
        <fullName evidence="1">Uncharacterized protein</fullName>
    </submittedName>
</protein>
<proteinExistence type="predicted"/>
<reference evidence="1" key="1">
    <citation type="submission" date="2020-08" db="EMBL/GenBank/DDBJ databases">
        <title>Multicomponent nature underlies the extraordinary mechanical properties of spider dragline silk.</title>
        <authorList>
            <person name="Kono N."/>
            <person name="Nakamura H."/>
            <person name="Mori M."/>
            <person name="Yoshida Y."/>
            <person name="Ohtoshi R."/>
            <person name="Malay A.D."/>
            <person name="Moran D.A.P."/>
            <person name="Tomita M."/>
            <person name="Numata K."/>
            <person name="Arakawa K."/>
        </authorList>
    </citation>
    <scope>NUCLEOTIDE SEQUENCE</scope>
</reference>